<evidence type="ECO:0008006" key="3">
    <source>
        <dbReference type="Google" id="ProtNLM"/>
    </source>
</evidence>
<dbReference type="Proteomes" id="UP000221918">
    <property type="component" value="Unassembled WGS sequence"/>
</dbReference>
<gene>
    <name evidence="1" type="ORF">COF81_17805</name>
</gene>
<dbReference type="EMBL" id="NUTL01000073">
    <property type="protein sequence ID" value="PHE93635.1"/>
    <property type="molecule type" value="Genomic_DNA"/>
</dbReference>
<organism evidence="1 2">
    <name type="scientific">Bacillus pseudomycoides</name>
    <dbReference type="NCBI Taxonomy" id="64104"/>
    <lineage>
        <taxon>Bacteria</taxon>
        <taxon>Bacillati</taxon>
        <taxon>Bacillota</taxon>
        <taxon>Bacilli</taxon>
        <taxon>Bacillales</taxon>
        <taxon>Bacillaceae</taxon>
        <taxon>Bacillus</taxon>
        <taxon>Bacillus cereus group</taxon>
    </lineage>
</organism>
<sequence>MISSCKFFEENRFVIINLAIYVVAPHIHQFKNFITSPKQKNCTFSPEDINFFVLGDLPYLA</sequence>
<reference evidence="1 2" key="1">
    <citation type="submission" date="2017-09" db="EMBL/GenBank/DDBJ databases">
        <title>Large-scale bioinformatics analysis of Bacillus genomes uncovers conserved roles of natural products in bacterial physiology.</title>
        <authorList>
            <consortium name="Agbiome Team Llc"/>
            <person name="Bleich R.M."/>
            <person name="Grubbs K.J."/>
            <person name="Santa Maria K.C."/>
            <person name="Allen S.E."/>
            <person name="Farag S."/>
            <person name="Shank E.A."/>
            <person name="Bowers A."/>
        </authorList>
    </citation>
    <scope>NUCLEOTIDE SEQUENCE [LARGE SCALE GENOMIC DNA]</scope>
    <source>
        <strain evidence="1 2">AFS037265</strain>
    </source>
</reference>
<proteinExistence type="predicted"/>
<comment type="caution">
    <text evidence="1">The sequence shown here is derived from an EMBL/GenBank/DDBJ whole genome shotgun (WGS) entry which is preliminary data.</text>
</comment>
<accession>A0ABD6T7K5</accession>
<evidence type="ECO:0000313" key="1">
    <source>
        <dbReference type="EMBL" id="PHE93635.1"/>
    </source>
</evidence>
<dbReference type="AlphaFoldDB" id="A0ABD6T7K5"/>
<evidence type="ECO:0000313" key="2">
    <source>
        <dbReference type="Proteomes" id="UP000221918"/>
    </source>
</evidence>
<name>A0ABD6T7K5_9BACI</name>
<protein>
    <recommendedName>
        <fullName evidence="3">DDE Tnp4 domain-containing protein</fullName>
    </recommendedName>
</protein>